<feature type="domain" description="RED-like N-terminal" evidence="4">
    <location>
        <begin position="70"/>
        <end position="231"/>
    </location>
</feature>
<dbReference type="AlphaFoldDB" id="A0A1V9Z2P1"/>
<dbReference type="InterPro" id="IPR012916">
    <property type="entry name" value="RED_N"/>
</dbReference>
<keyword evidence="6" id="KW-1185">Reference proteome</keyword>
<dbReference type="STRING" id="1202772.A0A1V9Z2P1"/>
<dbReference type="PANTHER" id="PTHR12765">
    <property type="entry name" value="RED PROTEIN IK FACTOR CYTOKINE IK"/>
    <property type="match status" value="1"/>
</dbReference>
<evidence type="ECO:0000256" key="1">
    <source>
        <dbReference type="ARBA" id="ARBA00004123"/>
    </source>
</evidence>
<proteinExistence type="predicted"/>
<feature type="compositionally biased region" description="Basic and acidic residues" evidence="3">
    <location>
        <begin position="73"/>
        <end position="84"/>
    </location>
</feature>
<protein>
    <recommendedName>
        <fullName evidence="4">RED-like N-terminal domain-containing protein</fullName>
    </recommendedName>
</protein>
<gene>
    <name evidence="5" type="ORF">ACHHYP_20146</name>
</gene>
<comment type="subcellular location">
    <subcellularLocation>
        <location evidence="1">Nucleus</location>
    </subcellularLocation>
</comment>
<organism evidence="5 6">
    <name type="scientific">Achlya hypogyna</name>
    <name type="common">Oomycete</name>
    <name type="synonym">Protoachlya hypogyna</name>
    <dbReference type="NCBI Taxonomy" id="1202772"/>
    <lineage>
        <taxon>Eukaryota</taxon>
        <taxon>Sar</taxon>
        <taxon>Stramenopiles</taxon>
        <taxon>Oomycota</taxon>
        <taxon>Saprolegniomycetes</taxon>
        <taxon>Saprolegniales</taxon>
        <taxon>Achlyaceae</taxon>
        <taxon>Achlya</taxon>
    </lineage>
</organism>
<accession>A0A1V9Z2P1</accession>
<dbReference type="EMBL" id="JNBR01000469">
    <property type="protein sequence ID" value="OQR92279.1"/>
    <property type="molecule type" value="Genomic_DNA"/>
</dbReference>
<feature type="compositionally biased region" description="Basic and acidic residues" evidence="3">
    <location>
        <begin position="416"/>
        <end position="433"/>
    </location>
</feature>
<feature type="compositionally biased region" description="Basic and acidic residues" evidence="3">
    <location>
        <begin position="396"/>
        <end position="409"/>
    </location>
</feature>
<keyword evidence="2" id="KW-0539">Nucleus</keyword>
<name>A0A1V9Z2P1_ACHHY</name>
<dbReference type="Pfam" id="PF07808">
    <property type="entry name" value="RED_N"/>
    <property type="match status" value="1"/>
</dbReference>
<dbReference type="GO" id="GO:0005634">
    <property type="term" value="C:nucleus"/>
    <property type="evidence" value="ECO:0007669"/>
    <property type="project" value="UniProtKB-SubCell"/>
</dbReference>
<feature type="region of interest" description="Disordered" evidence="3">
    <location>
        <begin position="377"/>
        <end position="450"/>
    </location>
</feature>
<evidence type="ECO:0000313" key="6">
    <source>
        <dbReference type="Proteomes" id="UP000243579"/>
    </source>
</evidence>
<evidence type="ECO:0000259" key="4">
    <source>
        <dbReference type="Pfam" id="PF07808"/>
    </source>
</evidence>
<dbReference type="Proteomes" id="UP000243579">
    <property type="component" value="Unassembled WGS sequence"/>
</dbReference>
<sequence>MSKLTQADFRRIMDTPLPAAGNAPRVLAGLPKKRAMTDDERKAKYKRLQKAHEPSDAPKPPKQPKLDPTYQGKYRDRAAERRSGGVDPDTMGIVFYCVPSSMRLIDMAPPANLVDDEIAQLVKKPATTTLPAGLDMNLLAQLKSEKAKLQKQHDAMTKTAPTPTPTLPPAPKIPSRMVQSIKYLLNPSASARRSDLFLPGRLCYSFNLLSTDIDALPSLVQRSIDDCPRRTKYPPQPGYVGDAIVAEIHDCMLANQGLLHRPKLAVPASPPPTAAAPDINDDDDDDDDIFADAGEYVPPGMRPEDEGNTAAVAKGEIFKNLSATLTAKAAADAAKEAAAARALTESIARAKKLHERAAEHDALREKHARLQKKLEGNDEYGECFPDYEEVEEDDDGGKKPKAQEEDKTQAWKTKVKQKEAKFEKELAQVEKIMKKGPKTPKPPAASTDED</sequence>
<reference evidence="5 6" key="1">
    <citation type="journal article" date="2014" name="Genome Biol. Evol.">
        <title>The secreted proteins of Achlya hypogyna and Thraustotheca clavata identify the ancestral oomycete secretome and reveal gene acquisitions by horizontal gene transfer.</title>
        <authorList>
            <person name="Misner I."/>
            <person name="Blouin N."/>
            <person name="Leonard G."/>
            <person name="Richards T.A."/>
            <person name="Lane C.E."/>
        </authorList>
    </citation>
    <scope>NUCLEOTIDE SEQUENCE [LARGE SCALE GENOMIC DNA]</scope>
    <source>
        <strain evidence="5 6">ATCC 48635</strain>
    </source>
</reference>
<comment type="caution">
    <text evidence="5">The sequence shown here is derived from an EMBL/GenBank/DDBJ whole genome shotgun (WGS) entry which is preliminary data.</text>
</comment>
<dbReference type="OrthoDB" id="75544at2759"/>
<evidence type="ECO:0000313" key="5">
    <source>
        <dbReference type="EMBL" id="OQR92279.1"/>
    </source>
</evidence>
<feature type="region of interest" description="Disordered" evidence="3">
    <location>
        <begin position="1"/>
        <end position="85"/>
    </location>
</feature>
<evidence type="ECO:0000256" key="2">
    <source>
        <dbReference type="ARBA" id="ARBA00023242"/>
    </source>
</evidence>
<dbReference type="InterPro" id="IPR039896">
    <property type="entry name" value="Red-like"/>
</dbReference>
<feature type="compositionally biased region" description="Acidic residues" evidence="3">
    <location>
        <begin position="377"/>
        <end position="395"/>
    </location>
</feature>
<evidence type="ECO:0000256" key="3">
    <source>
        <dbReference type="SAM" id="MobiDB-lite"/>
    </source>
</evidence>